<keyword evidence="4" id="KW-0804">Transcription</keyword>
<dbReference type="InterPro" id="IPR005119">
    <property type="entry name" value="LysR_subst-bd"/>
</dbReference>
<dbReference type="InterPro" id="IPR000847">
    <property type="entry name" value="LysR_HTH_N"/>
</dbReference>
<evidence type="ECO:0000256" key="1">
    <source>
        <dbReference type="ARBA" id="ARBA00009437"/>
    </source>
</evidence>
<keyword evidence="2" id="KW-0805">Transcription regulation</keyword>
<dbReference type="Proteomes" id="UP001162905">
    <property type="component" value="Unassembled WGS sequence"/>
</dbReference>
<dbReference type="Pfam" id="PF03466">
    <property type="entry name" value="LysR_substrate"/>
    <property type="match status" value="1"/>
</dbReference>
<evidence type="ECO:0000313" key="6">
    <source>
        <dbReference type="EMBL" id="MCF7543167.1"/>
    </source>
</evidence>
<protein>
    <submittedName>
        <fullName evidence="6">LysR family transcriptional regulator</fullName>
    </submittedName>
</protein>
<organism evidence="6 7">
    <name type="scientific">Pseudomonas petrae</name>
    <dbReference type="NCBI Taxonomy" id="2912190"/>
    <lineage>
        <taxon>Bacteria</taxon>
        <taxon>Pseudomonadati</taxon>
        <taxon>Pseudomonadota</taxon>
        <taxon>Gammaproteobacteria</taxon>
        <taxon>Pseudomonadales</taxon>
        <taxon>Pseudomonadaceae</taxon>
        <taxon>Pseudomonas</taxon>
    </lineage>
</organism>
<proteinExistence type="inferred from homology"/>
<dbReference type="InterPro" id="IPR050950">
    <property type="entry name" value="HTH-type_LysR_regulators"/>
</dbReference>
<dbReference type="PROSITE" id="PS50931">
    <property type="entry name" value="HTH_LYSR"/>
    <property type="match status" value="1"/>
</dbReference>
<gene>
    <name evidence="6" type="ORF">L4G47_13145</name>
</gene>
<dbReference type="SUPFAM" id="SSF53850">
    <property type="entry name" value="Periplasmic binding protein-like II"/>
    <property type="match status" value="1"/>
</dbReference>
<evidence type="ECO:0000313" key="7">
    <source>
        <dbReference type="Proteomes" id="UP001162905"/>
    </source>
</evidence>
<comment type="similarity">
    <text evidence="1">Belongs to the LysR transcriptional regulatory family.</text>
</comment>
<evidence type="ECO:0000259" key="5">
    <source>
        <dbReference type="PROSITE" id="PS50931"/>
    </source>
</evidence>
<dbReference type="EMBL" id="JAKJXH010000012">
    <property type="protein sequence ID" value="MCF7543167.1"/>
    <property type="molecule type" value="Genomic_DNA"/>
</dbReference>
<dbReference type="PANTHER" id="PTHR30419:SF2">
    <property type="entry name" value="LYSR FAMILY TRANSCRIPTIONAL REGULATOR"/>
    <property type="match status" value="1"/>
</dbReference>
<keyword evidence="7" id="KW-1185">Reference proteome</keyword>
<comment type="caution">
    <text evidence="6">The sequence shown here is derived from an EMBL/GenBank/DDBJ whole genome shotgun (WGS) entry which is preliminary data.</text>
</comment>
<dbReference type="Gene3D" id="3.40.190.290">
    <property type="match status" value="1"/>
</dbReference>
<keyword evidence="3" id="KW-0238">DNA-binding</keyword>
<reference evidence="6" key="1">
    <citation type="submission" date="2022-01" db="EMBL/GenBank/DDBJ databases">
        <title>Pseudomonas sp. nov. isolated from Antarctic regolith.</title>
        <authorList>
            <person name="Novakova D."/>
            <person name="Sedlar K."/>
        </authorList>
    </citation>
    <scope>NUCLEOTIDE SEQUENCE</scope>
    <source>
        <strain evidence="6">P2647</strain>
    </source>
</reference>
<dbReference type="RefSeq" id="WP_237252557.1">
    <property type="nucleotide sequence ID" value="NZ_JAKJXE010000002.1"/>
</dbReference>
<dbReference type="CDD" id="cd08421">
    <property type="entry name" value="PBP2_LTTR_like_1"/>
    <property type="match status" value="1"/>
</dbReference>
<dbReference type="SUPFAM" id="SSF46785">
    <property type="entry name" value="Winged helix' DNA-binding domain"/>
    <property type="match status" value="1"/>
</dbReference>
<dbReference type="InterPro" id="IPR036390">
    <property type="entry name" value="WH_DNA-bd_sf"/>
</dbReference>
<feature type="domain" description="HTH lysR-type" evidence="5">
    <location>
        <begin position="7"/>
        <end position="64"/>
    </location>
</feature>
<evidence type="ECO:0000256" key="2">
    <source>
        <dbReference type="ARBA" id="ARBA00023015"/>
    </source>
</evidence>
<dbReference type="Pfam" id="PF00126">
    <property type="entry name" value="HTH_1"/>
    <property type="match status" value="1"/>
</dbReference>
<dbReference type="InterPro" id="IPR036388">
    <property type="entry name" value="WH-like_DNA-bd_sf"/>
</dbReference>
<dbReference type="PANTHER" id="PTHR30419">
    <property type="entry name" value="HTH-TYPE TRANSCRIPTIONAL REGULATOR YBHD"/>
    <property type="match status" value="1"/>
</dbReference>
<name>A0ABS9I6X5_9PSED</name>
<sequence>MLNLLQLDLASLRLLVLAADSQNLTKAANGAHMTVSAASKRLAELERVTGCGLFIRLPRGLQLTPAGKGLAEHARQMLEAAQRMADDASDYANGVRGHVRLFANTSAVIQFLPHDLSSFLAAHPQVRIGMEEALSELTIQAVEDGRADIGIFADNVPAPNLETRPYRTDRLVVLVPQQHPLAGRAEVAFAETLDYDYVALNTGSSLLRRINDAAADTGQRLKVRIQVASFDGICRMIAAGLGVGILPVGAVDPGLLDSRLTAIPLTDGWASRTLLVGVSDGARLSPEARHLFGFLAGGKPIPTGLPLHLQHHST</sequence>
<evidence type="ECO:0000256" key="3">
    <source>
        <dbReference type="ARBA" id="ARBA00023125"/>
    </source>
</evidence>
<accession>A0ABS9I6X5</accession>
<evidence type="ECO:0000256" key="4">
    <source>
        <dbReference type="ARBA" id="ARBA00023163"/>
    </source>
</evidence>
<dbReference type="Gene3D" id="1.10.10.10">
    <property type="entry name" value="Winged helix-like DNA-binding domain superfamily/Winged helix DNA-binding domain"/>
    <property type="match status" value="1"/>
</dbReference>